<evidence type="ECO:0000313" key="2">
    <source>
        <dbReference type="Proteomes" id="UP000294257"/>
    </source>
</evidence>
<protein>
    <submittedName>
        <fullName evidence="1">Uncharacterized protein</fullName>
    </submittedName>
</protein>
<reference evidence="1 2" key="1">
    <citation type="submission" date="2019-02" db="EMBL/GenBank/DDBJ databases">
        <title>Genomic Encyclopedia of Type Strains, Phase IV (KMG-IV): sequencing the most valuable type-strain genomes for metagenomic binning, comparative biology and taxonomic classification.</title>
        <authorList>
            <person name="Goeker M."/>
        </authorList>
    </citation>
    <scope>NUCLEOTIDE SEQUENCE [LARGE SCALE GENOMIC DNA]</scope>
    <source>
        <strain evidence="1 2">DSM 101727</strain>
    </source>
</reference>
<dbReference type="EMBL" id="SGWQ01000001">
    <property type="protein sequence ID" value="RZS44515.1"/>
    <property type="molecule type" value="Genomic_DNA"/>
</dbReference>
<name>A0A4Q7L5B8_9PSEU</name>
<dbReference type="AlphaFoldDB" id="A0A4Q7L5B8"/>
<keyword evidence="2" id="KW-1185">Reference proteome</keyword>
<sequence length="110" mass="12364">MTDDLDSRLAKLEAEMPKARRDATAARLLAMGADREVFDMRARLQAHTALLNALRETQMEHGQRLDRLTSRVDGGFAQADRNFATVEQNFKLMAVGMAEIKDLLTDKNES</sequence>
<proteinExistence type="predicted"/>
<comment type="caution">
    <text evidence="1">The sequence shown here is derived from an EMBL/GenBank/DDBJ whole genome shotgun (WGS) entry which is preliminary data.</text>
</comment>
<dbReference type="Proteomes" id="UP000294257">
    <property type="component" value="Unassembled WGS sequence"/>
</dbReference>
<evidence type="ECO:0000313" key="1">
    <source>
        <dbReference type="EMBL" id="RZS44515.1"/>
    </source>
</evidence>
<accession>A0A4Q7L5B8</accession>
<gene>
    <name evidence="1" type="ORF">EV193_101391</name>
</gene>
<dbReference type="RefSeq" id="WP_130342191.1">
    <property type="nucleotide sequence ID" value="NZ_SGWQ01000001.1"/>
</dbReference>
<dbReference type="OrthoDB" id="3577251at2"/>
<organism evidence="1 2">
    <name type="scientific">Herbihabitans rhizosphaerae</name>
    <dbReference type="NCBI Taxonomy" id="1872711"/>
    <lineage>
        <taxon>Bacteria</taxon>
        <taxon>Bacillati</taxon>
        <taxon>Actinomycetota</taxon>
        <taxon>Actinomycetes</taxon>
        <taxon>Pseudonocardiales</taxon>
        <taxon>Pseudonocardiaceae</taxon>
        <taxon>Herbihabitans</taxon>
    </lineage>
</organism>